<dbReference type="Proteomes" id="UP001145114">
    <property type="component" value="Unassembled WGS sequence"/>
</dbReference>
<name>A0ACC1H6T2_9FUNG</name>
<keyword evidence="2" id="KW-1185">Reference proteome</keyword>
<evidence type="ECO:0000313" key="2">
    <source>
        <dbReference type="Proteomes" id="UP001145114"/>
    </source>
</evidence>
<proteinExistence type="predicted"/>
<dbReference type="EMBL" id="JAMZIH010009659">
    <property type="protein sequence ID" value="KAJ1669797.1"/>
    <property type="molecule type" value="Genomic_DNA"/>
</dbReference>
<protein>
    <submittedName>
        <fullName evidence="1">Uncharacterized protein</fullName>
    </submittedName>
</protein>
<evidence type="ECO:0000313" key="1">
    <source>
        <dbReference type="EMBL" id="KAJ1669797.1"/>
    </source>
</evidence>
<feature type="non-terminal residue" evidence="1">
    <location>
        <position position="171"/>
    </location>
</feature>
<accession>A0ACC1H6T2</accession>
<organism evidence="1 2">
    <name type="scientific">Spiromyces aspiralis</name>
    <dbReference type="NCBI Taxonomy" id="68401"/>
    <lineage>
        <taxon>Eukaryota</taxon>
        <taxon>Fungi</taxon>
        <taxon>Fungi incertae sedis</taxon>
        <taxon>Zoopagomycota</taxon>
        <taxon>Kickxellomycotina</taxon>
        <taxon>Kickxellomycetes</taxon>
        <taxon>Kickxellales</taxon>
        <taxon>Kickxellaceae</taxon>
        <taxon>Spiromyces</taxon>
    </lineage>
</organism>
<gene>
    <name evidence="1" type="ORF">EV182_008590</name>
</gene>
<comment type="caution">
    <text evidence="1">The sequence shown here is derived from an EMBL/GenBank/DDBJ whole genome shotgun (WGS) entry which is preliminary data.</text>
</comment>
<sequence>MAVEAPAAGARDDEGIAASGYPRTLLKTNEHSATAISDYPVQVRAALDAIDFSQVTVNLEIDPLGKFAAVVTPTACYVWSYALGSAVTNVFELPLPDPADATSYDTPLVSLIPADEDSQSSDLDVGVMVCSPDGQLRYWERVAFGLGGVERFLTLDLPVPESDVCCSLVKA</sequence>
<reference evidence="1" key="1">
    <citation type="submission" date="2022-06" db="EMBL/GenBank/DDBJ databases">
        <title>Phylogenomic reconstructions and comparative analyses of Kickxellomycotina fungi.</title>
        <authorList>
            <person name="Reynolds N.K."/>
            <person name="Stajich J.E."/>
            <person name="Barry K."/>
            <person name="Grigoriev I.V."/>
            <person name="Crous P."/>
            <person name="Smith M.E."/>
        </authorList>
    </citation>
    <scope>NUCLEOTIDE SEQUENCE</scope>
    <source>
        <strain evidence="1">RSA 2271</strain>
    </source>
</reference>